<sequence length="171" mass="18200">MRPSRAAAVLLFLYAAVVLWATLGPVPWAGSGYQSPNGVLDWELWLERATWTTGLESELMLNVLMFVPFGALLAFALRGVSFVVPAIMAAGFSLLIELVQIPMADRISDPRDLVANAGGALIGVIAARMVDAAVRLLTGSSHEVQPQPASAARDIRSTQRTGELTGSRAGR</sequence>
<dbReference type="EMBL" id="SODL02000002">
    <property type="protein sequence ID" value="MCP2367329.1"/>
    <property type="molecule type" value="Genomic_DNA"/>
</dbReference>
<keyword evidence="2" id="KW-1133">Transmembrane helix</keyword>
<dbReference type="InterPro" id="IPR006976">
    <property type="entry name" value="VanZ-like"/>
</dbReference>
<evidence type="ECO:0000259" key="3">
    <source>
        <dbReference type="Pfam" id="PF04892"/>
    </source>
</evidence>
<organism evidence="4 5">
    <name type="scientific">Agromyces flavus</name>
    <dbReference type="NCBI Taxonomy" id="589382"/>
    <lineage>
        <taxon>Bacteria</taxon>
        <taxon>Bacillati</taxon>
        <taxon>Actinomycetota</taxon>
        <taxon>Actinomycetes</taxon>
        <taxon>Micrococcales</taxon>
        <taxon>Microbacteriaceae</taxon>
        <taxon>Agromyces</taxon>
    </lineage>
</organism>
<evidence type="ECO:0000313" key="4">
    <source>
        <dbReference type="EMBL" id="MCP2367329.1"/>
    </source>
</evidence>
<evidence type="ECO:0000256" key="2">
    <source>
        <dbReference type="SAM" id="Phobius"/>
    </source>
</evidence>
<evidence type="ECO:0000256" key="1">
    <source>
        <dbReference type="SAM" id="MobiDB-lite"/>
    </source>
</evidence>
<dbReference type="Proteomes" id="UP000893823">
    <property type="component" value="Unassembled WGS sequence"/>
</dbReference>
<proteinExistence type="predicted"/>
<reference evidence="4" key="1">
    <citation type="submission" date="2022-06" db="EMBL/GenBank/DDBJ databases">
        <title>Genomic Encyclopedia of Type Strains, Phase III (KMG-III): the genomes of soil and plant-associated and newly described type strains.</title>
        <authorList>
            <person name="Whitman W."/>
        </authorList>
    </citation>
    <scope>NUCLEOTIDE SEQUENCE</scope>
    <source>
        <strain evidence="4">CPCC 202695</strain>
    </source>
</reference>
<evidence type="ECO:0000313" key="5">
    <source>
        <dbReference type="Proteomes" id="UP000893823"/>
    </source>
</evidence>
<keyword evidence="2" id="KW-0472">Membrane</keyword>
<comment type="caution">
    <text evidence="4">The sequence shown here is derived from an EMBL/GenBank/DDBJ whole genome shotgun (WGS) entry which is preliminary data.</text>
</comment>
<dbReference type="RefSeq" id="WP_157675024.1">
    <property type="nucleotide sequence ID" value="NZ_BMDN01000002.1"/>
</dbReference>
<dbReference type="Pfam" id="PF04892">
    <property type="entry name" value="VanZ"/>
    <property type="match status" value="1"/>
</dbReference>
<protein>
    <submittedName>
        <fullName evidence="4">Glycopeptide antibiotics resistance protein</fullName>
    </submittedName>
</protein>
<keyword evidence="5" id="KW-1185">Reference proteome</keyword>
<keyword evidence="2" id="KW-0812">Transmembrane</keyword>
<feature type="domain" description="VanZ-like" evidence="3">
    <location>
        <begin position="12"/>
        <end position="129"/>
    </location>
</feature>
<accession>A0ABT1KKC6</accession>
<feature type="region of interest" description="Disordered" evidence="1">
    <location>
        <begin position="144"/>
        <end position="171"/>
    </location>
</feature>
<name>A0ABT1KKC6_9MICO</name>
<gene>
    <name evidence="4" type="ORF">BCL57_001483</name>
</gene>
<feature type="transmembrane region" description="Helical" evidence="2">
    <location>
        <begin position="82"/>
        <end position="101"/>
    </location>
</feature>